<feature type="compositionally biased region" description="Low complexity" evidence="1">
    <location>
        <begin position="1236"/>
        <end position="1251"/>
    </location>
</feature>
<feature type="compositionally biased region" description="Low complexity" evidence="1">
    <location>
        <begin position="150"/>
        <end position="187"/>
    </location>
</feature>
<feature type="compositionally biased region" description="Low complexity" evidence="1">
    <location>
        <begin position="1126"/>
        <end position="1145"/>
    </location>
</feature>
<feature type="region of interest" description="Disordered" evidence="1">
    <location>
        <begin position="29"/>
        <end position="206"/>
    </location>
</feature>
<feature type="region of interest" description="Disordered" evidence="1">
    <location>
        <begin position="706"/>
        <end position="837"/>
    </location>
</feature>
<dbReference type="Proteomes" id="UP001141327">
    <property type="component" value="Unassembled WGS sequence"/>
</dbReference>
<feature type="region of interest" description="Disordered" evidence="1">
    <location>
        <begin position="977"/>
        <end position="997"/>
    </location>
</feature>
<feature type="region of interest" description="Disordered" evidence="1">
    <location>
        <begin position="1125"/>
        <end position="1251"/>
    </location>
</feature>
<feature type="region of interest" description="Disordered" evidence="1">
    <location>
        <begin position="247"/>
        <end position="273"/>
    </location>
</feature>
<feature type="region of interest" description="Disordered" evidence="1">
    <location>
        <begin position="661"/>
        <end position="689"/>
    </location>
</feature>
<feature type="compositionally biased region" description="Low complexity" evidence="1">
    <location>
        <begin position="29"/>
        <end position="40"/>
    </location>
</feature>
<feature type="compositionally biased region" description="Low complexity" evidence="1">
    <location>
        <begin position="312"/>
        <end position="340"/>
    </location>
</feature>
<feature type="compositionally biased region" description="Pro residues" evidence="1">
    <location>
        <begin position="81"/>
        <end position="92"/>
    </location>
</feature>
<feature type="compositionally biased region" description="Pro residues" evidence="1">
    <location>
        <begin position="126"/>
        <end position="137"/>
    </location>
</feature>
<name>A0ABQ8UPX5_9EUKA</name>
<protein>
    <submittedName>
        <fullName evidence="2">Uncharacterized protein</fullName>
    </submittedName>
</protein>
<feature type="compositionally biased region" description="Low complexity" evidence="1">
    <location>
        <begin position="1187"/>
        <end position="1200"/>
    </location>
</feature>
<feature type="region of interest" description="Disordered" evidence="1">
    <location>
        <begin position="478"/>
        <end position="501"/>
    </location>
</feature>
<feature type="compositionally biased region" description="Pro residues" evidence="1">
    <location>
        <begin position="1218"/>
        <end position="1235"/>
    </location>
</feature>
<organism evidence="2 3">
    <name type="scientific">Paratrimastix pyriformis</name>
    <dbReference type="NCBI Taxonomy" id="342808"/>
    <lineage>
        <taxon>Eukaryota</taxon>
        <taxon>Metamonada</taxon>
        <taxon>Preaxostyla</taxon>
        <taxon>Paratrimastigidae</taxon>
        <taxon>Paratrimastix</taxon>
    </lineage>
</organism>
<reference evidence="2" key="1">
    <citation type="journal article" date="2022" name="bioRxiv">
        <title>Genomics of Preaxostyla Flagellates Illuminates Evolutionary Transitions and the Path Towards Mitochondrial Loss.</title>
        <authorList>
            <person name="Novak L.V.F."/>
            <person name="Treitli S.C."/>
            <person name="Pyrih J."/>
            <person name="Halakuc P."/>
            <person name="Pipaliya S.V."/>
            <person name="Vacek V."/>
            <person name="Brzon O."/>
            <person name="Soukal P."/>
            <person name="Eme L."/>
            <person name="Dacks J.B."/>
            <person name="Karnkowska A."/>
            <person name="Elias M."/>
            <person name="Hampl V."/>
        </authorList>
    </citation>
    <scope>NUCLEOTIDE SEQUENCE</scope>
    <source>
        <strain evidence="2">RCP-MX</strain>
    </source>
</reference>
<feature type="compositionally biased region" description="Low complexity" evidence="1">
    <location>
        <begin position="1101"/>
        <end position="1118"/>
    </location>
</feature>
<comment type="caution">
    <text evidence="2">The sequence shown here is derived from an EMBL/GenBank/DDBJ whole genome shotgun (WGS) entry which is preliminary data.</text>
</comment>
<accession>A0ABQ8UPX5</accession>
<evidence type="ECO:0000256" key="1">
    <source>
        <dbReference type="SAM" id="MobiDB-lite"/>
    </source>
</evidence>
<keyword evidence="3" id="KW-1185">Reference proteome</keyword>
<feature type="compositionally biased region" description="Pro residues" evidence="1">
    <location>
        <begin position="867"/>
        <end position="877"/>
    </location>
</feature>
<feature type="compositionally biased region" description="Pro residues" evidence="1">
    <location>
        <begin position="1201"/>
        <end position="1210"/>
    </location>
</feature>
<feature type="compositionally biased region" description="Pro residues" evidence="1">
    <location>
        <begin position="1166"/>
        <end position="1186"/>
    </location>
</feature>
<sequence>MAETPPATDANEIISQMTASFRTFLSQRIQRQGGRPIQQPTVAEIPVPNPASAESTNQDVVTLSEFPHVPSESMPMISPFMEPPPTTPPPPASAEAPSTPTGAALLPAGSPNYDLSLVGEESSTPAAPPSPPQPPQQPHTDEPNQPQPEPAVAQPPETSTQPGPPSTTGTATTGTATPTTAGIATTTRPSLRAMLAAQHGPADPSAETHALLADTQALLAQTSHLPSPTRPVPSPVVPVVEVSLEDAATPPEASPTRLPISSPTLPAPTASLSPCRSPLASMAALGVPLTQDALLGLQPFGFEQEAWGAGAGSRPGSAASRRSGARPTATSTATPTTRTGTIDITGVITTAGIATRAADGWDGWAGAASWQVRRFAAPPRRLSQLSVLPPPTHLAHLAFSHGGLSAADGLTPLSARSTSTFGSWASGRAGVTSTRPQRMPSPPGRLAAAGRGAGRGSATPPPPMIAGGRVHTTPMSVGVGGAESILPPKTKRRPLKKGEWDRTLSRFSQAQEESKRKMEARKTELAQAQRCEFKPTINTKSQKLTSSLAPLPERMVDLLKTAKKHQEGAVASAKEAELKGLRASPDINPASKKLPRTLETLEAWNKQRQEHIKALVDASEKEKSKISFTPTINERSLKLAQRRRTSDEAPTHVRLYKETLRSPPRVAPPPITFQPVINEHSRQLRRPRGGNVHEALYEQGLAQIESKRRADQPPSEHMSPGEGSTSPGGSPAATTPPHQAPSRRSEGSAQHRSPIDPAATPQLMTTTEAAAGLATPQWVTVPPPSQQPTRGDDDDMQLTPAQDEPQSPSEPPPARATVTLTAAPETESMPLRRLTPVTPMAEPLVLIPTPIDQKSASTSPAANTSLPAPPLPEPIEGPPRFDLFPRGGSASTPLPPPNTDQVASIFRSPLAPFPATAARRTPGTAAGSLITTTPFLTQFAASFYGTPTTAAPAPTATMTPPRLTMPMPMPITSFLPAAGPTTPPPPPPPPPMATTPTAALSGAVALFRAAPAVVPSPMSHSASVPPLASYMQALAGGGLPPTPLGLAGASLGGTVSASTPNLSAAHTAATATTGPQPALVAAPVTATAAALTAPLPTSAIATPPAASPASRTPYTAPLPYLPRPAAPALAPAPSTPSTTAAAPALTQPPPVPATIPLSGLSTQPLAPQPPPTQPRAPPQLPLPALPALPGALGALMMGRGLPPPPPPLAPRPSAAPMTPTPPAFGLPPPPSPSSPAPQQQQQQPNRLLSQSTLQQLSMLARTLGRQPGTPS</sequence>
<evidence type="ECO:0000313" key="2">
    <source>
        <dbReference type="EMBL" id="KAJ4461217.1"/>
    </source>
</evidence>
<proteinExistence type="predicted"/>
<feature type="compositionally biased region" description="Polar residues" evidence="1">
    <location>
        <begin position="852"/>
        <end position="865"/>
    </location>
</feature>
<dbReference type="EMBL" id="JAPMOS010000008">
    <property type="protein sequence ID" value="KAJ4461217.1"/>
    <property type="molecule type" value="Genomic_DNA"/>
</dbReference>
<gene>
    <name evidence="2" type="ORF">PAPYR_2241</name>
</gene>
<evidence type="ECO:0000313" key="3">
    <source>
        <dbReference type="Proteomes" id="UP001141327"/>
    </source>
</evidence>
<feature type="region of interest" description="Disordered" evidence="1">
    <location>
        <begin position="308"/>
        <end position="340"/>
    </location>
</feature>
<feature type="compositionally biased region" description="Polar residues" evidence="1">
    <location>
        <begin position="52"/>
        <end position="61"/>
    </location>
</feature>
<dbReference type="PANTHER" id="PTHR37028:SF9">
    <property type="entry name" value="NUCLEAR PROTEIN MDM1"/>
    <property type="match status" value="1"/>
</dbReference>
<feature type="compositionally biased region" description="Polar residues" evidence="1">
    <location>
        <begin position="259"/>
        <end position="273"/>
    </location>
</feature>
<feature type="compositionally biased region" description="Low complexity" evidence="1">
    <location>
        <begin position="720"/>
        <end position="737"/>
    </location>
</feature>
<feature type="region of interest" description="Disordered" evidence="1">
    <location>
        <begin position="1101"/>
        <end position="1120"/>
    </location>
</feature>
<feature type="compositionally biased region" description="Pro residues" evidence="1">
    <location>
        <begin position="981"/>
        <end position="993"/>
    </location>
</feature>
<feature type="compositionally biased region" description="Low complexity" evidence="1">
    <location>
        <begin position="93"/>
        <end position="104"/>
    </location>
</feature>
<dbReference type="PANTHER" id="PTHR37028">
    <property type="entry name" value="UNNAMED PRODUCT-RELATED"/>
    <property type="match status" value="1"/>
</dbReference>
<feature type="region of interest" description="Disordered" evidence="1">
    <location>
        <begin position="852"/>
        <end position="902"/>
    </location>
</feature>
<feature type="region of interest" description="Disordered" evidence="1">
    <location>
        <begin position="426"/>
        <end position="466"/>
    </location>
</feature>